<dbReference type="Proteomes" id="UP000004736">
    <property type="component" value="Unassembled WGS sequence"/>
</dbReference>
<protein>
    <submittedName>
        <fullName evidence="1">Uncharacterized protein</fullName>
    </submittedName>
</protein>
<gene>
    <name evidence="1" type="ORF">GCWU000321_01057</name>
</gene>
<comment type="caution">
    <text evidence="1">The sequence shown here is derived from an EMBL/GenBank/DDBJ whole genome shotgun (WGS) entry which is preliminary data.</text>
</comment>
<reference evidence="1" key="1">
    <citation type="submission" date="2009-09" db="EMBL/GenBank/DDBJ databases">
        <authorList>
            <person name="Weinstock G."/>
            <person name="Sodergren E."/>
            <person name="Clifton S."/>
            <person name="Fulton L."/>
            <person name="Fulton B."/>
            <person name="Courtney L."/>
            <person name="Fronick C."/>
            <person name="Harrison M."/>
            <person name="Strong C."/>
            <person name="Farmer C."/>
            <person name="Delahaunty K."/>
            <person name="Markovic C."/>
            <person name="Hall O."/>
            <person name="Minx P."/>
            <person name="Tomlinson C."/>
            <person name="Mitreva M."/>
            <person name="Nelson J."/>
            <person name="Hou S."/>
            <person name="Wollam A."/>
            <person name="Pepin K.H."/>
            <person name="Johnson M."/>
            <person name="Bhonagiri V."/>
            <person name="Nash W.E."/>
            <person name="Warren W."/>
            <person name="Chinwalla A."/>
            <person name="Mardis E.R."/>
            <person name="Wilson R.K."/>
        </authorList>
    </citation>
    <scope>NUCLEOTIDE SEQUENCE [LARGE SCALE GENOMIC DNA]</scope>
    <source>
        <strain evidence="1">DSM 15470</strain>
    </source>
</reference>
<name>C9LND6_9FIRM</name>
<dbReference type="AlphaFoldDB" id="C9LND6"/>
<evidence type="ECO:0000313" key="1">
    <source>
        <dbReference type="EMBL" id="EEW97072.1"/>
    </source>
</evidence>
<accession>C9LND6</accession>
<dbReference type="STRING" id="592028.GCWU000321_01057"/>
<proteinExistence type="predicted"/>
<evidence type="ECO:0000313" key="2">
    <source>
        <dbReference type="Proteomes" id="UP000004736"/>
    </source>
</evidence>
<dbReference type="EMBL" id="ACIM02000001">
    <property type="protein sequence ID" value="EEW97072.1"/>
    <property type="molecule type" value="Genomic_DNA"/>
</dbReference>
<keyword evidence="2" id="KW-1185">Reference proteome</keyword>
<dbReference type="HOGENOM" id="CLU_3269143_0_0_9"/>
<organism evidence="1 2">
    <name type="scientific">Dialister invisus DSM 15470</name>
    <dbReference type="NCBI Taxonomy" id="592028"/>
    <lineage>
        <taxon>Bacteria</taxon>
        <taxon>Bacillati</taxon>
        <taxon>Bacillota</taxon>
        <taxon>Negativicutes</taxon>
        <taxon>Veillonellales</taxon>
        <taxon>Veillonellaceae</taxon>
        <taxon>Dialister</taxon>
    </lineage>
</organism>
<sequence>MPSSPSSAGIPQYSFFICLTGTDSKKERRILYHIPKIRLKI</sequence>